<dbReference type="Proteomes" id="UP000299102">
    <property type="component" value="Unassembled WGS sequence"/>
</dbReference>
<proteinExistence type="predicted"/>
<reference evidence="1 2" key="1">
    <citation type="journal article" date="2019" name="Commun. Biol.">
        <title>The bagworm genome reveals a unique fibroin gene that provides high tensile strength.</title>
        <authorList>
            <person name="Kono N."/>
            <person name="Nakamura H."/>
            <person name="Ohtoshi R."/>
            <person name="Tomita M."/>
            <person name="Numata K."/>
            <person name="Arakawa K."/>
        </authorList>
    </citation>
    <scope>NUCLEOTIDE SEQUENCE [LARGE SCALE GENOMIC DNA]</scope>
</reference>
<comment type="caution">
    <text evidence="1">The sequence shown here is derived from an EMBL/GenBank/DDBJ whole genome shotgun (WGS) entry which is preliminary data.</text>
</comment>
<evidence type="ECO:0000313" key="1">
    <source>
        <dbReference type="EMBL" id="GBP85819.1"/>
    </source>
</evidence>
<dbReference type="EMBL" id="BGZK01001762">
    <property type="protein sequence ID" value="GBP85819.1"/>
    <property type="molecule type" value="Genomic_DNA"/>
</dbReference>
<name>A0A4C1ZFW4_EUMVA</name>
<sequence>MPNKSSGRLAGASHPNGEVAGSILATGESADVFTTRSADCFQKSVADLRTSSINGSNAVRGLMDQLRSRRLQQTMLVGQHVNHPSSTVAIAITTKRTNEKPGKNCEFKSSIVRTRRLKVISSNPSRLIRKRNTGSKLGSFWFEDNARTATISPPVHDLSHVL</sequence>
<organism evidence="1 2">
    <name type="scientific">Eumeta variegata</name>
    <name type="common">Bagworm moth</name>
    <name type="synonym">Eumeta japonica</name>
    <dbReference type="NCBI Taxonomy" id="151549"/>
    <lineage>
        <taxon>Eukaryota</taxon>
        <taxon>Metazoa</taxon>
        <taxon>Ecdysozoa</taxon>
        <taxon>Arthropoda</taxon>
        <taxon>Hexapoda</taxon>
        <taxon>Insecta</taxon>
        <taxon>Pterygota</taxon>
        <taxon>Neoptera</taxon>
        <taxon>Endopterygota</taxon>
        <taxon>Lepidoptera</taxon>
        <taxon>Glossata</taxon>
        <taxon>Ditrysia</taxon>
        <taxon>Tineoidea</taxon>
        <taxon>Psychidae</taxon>
        <taxon>Oiketicinae</taxon>
        <taxon>Eumeta</taxon>
    </lineage>
</organism>
<accession>A0A4C1ZFW4</accession>
<gene>
    <name evidence="1" type="ORF">EVAR_61853_1</name>
</gene>
<dbReference type="AlphaFoldDB" id="A0A4C1ZFW4"/>
<evidence type="ECO:0000313" key="2">
    <source>
        <dbReference type="Proteomes" id="UP000299102"/>
    </source>
</evidence>
<keyword evidence="2" id="KW-1185">Reference proteome</keyword>
<protein>
    <submittedName>
        <fullName evidence="1">Uncharacterized protein</fullName>
    </submittedName>
</protein>